<dbReference type="InterPro" id="IPR003661">
    <property type="entry name" value="HisK_dim/P_dom"/>
</dbReference>
<dbReference type="EC" id="2.7.13.3" evidence="2"/>
<dbReference type="EMBL" id="JACHOC010000003">
    <property type="protein sequence ID" value="MBB4621883.1"/>
    <property type="molecule type" value="Genomic_DNA"/>
</dbReference>
<evidence type="ECO:0000256" key="3">
    <source>
        <dbReference type="ARBA" id="ARBA00022553"/>
    </source>
</evidence>
<keyword evidence="4" id="KW-0472">Membrane</keyword>
<keyword evidence="4" id="KW-1133">Transmembrane helix</keyword>
<keyword evidence="4" id="KW-0812">Transmembrane</keyword>
<dbReference type="PANTHER" id="PTHR43547:SF2">
    <property type="entry name" value="HYBRID SIGNAL TRANSDUCTION HISTIDINE KINASE C"/>
    <property type="match status" value="1"/>
</dbReference>
<protein>
    <recommendedName>
        <fullName evidence="2">histidine kinase</fullName>
        <ecNumber evidence="2">2.7.13.3</ecNumber>
    </recommendedName>
</protein>
<feature type="transmembrane region" description="Helical" evidence="4">
    <location>
        <begin position="642"/>
        <end position="660"/>
    </location>
</feature>
<dbReference type="SUPFAM" id="SSF50998">
    <property type="entry name" value="Quinoprotein alcohol dehydrogenase-like"/>
    <property type="match status" value="1"/>
</dbReference>
<dbReference type="Pfam" id="PF07494">
    <property type="entry name" value="Reg_prop"/>
    <property type="match status" value="3"/>
</dbReference>
<sequence>MISTDVLSLISIAYQMDKMGNIDKVDLKVEMEFTGLAGNNTNYMAMCQSPDGIIYIATDWGNIVTFNPKTRQMTSQGDLPRVNKIHVHRLLYSDGSVWIGTWANGAICYNPKTGVYTQYSYKPEDTKKTLSHGDIYQMVSLGDGRYLAATWNGYTVFIPDKEEPTRYTTEVYNNTASQLHRNLETRMISAYYDTEGIIWIGTQGGGVYASDLRKQFYQRFHQETHNEICEMATDENEYIWLATFHKGILRSTEPFNPQSRLEFESVPAGSSNTVLCVLNDKKGNLWFGNGQSELIQYNSENKTFTVYPVRIKDKPEWSGSIWSLLIDNQNRLWLGTSNGLLLFDRQTKDFVYYPVGSGTIRAMAEVPDKYFLLGLSYGLVKCSLNGQPIRSDYEKTADIPVRDIRSLYAASDGKLYIGYSDGFGVMDIQSDSIENFYTTHNGLSSNYIGCICEDAEGRIWLGSASSVCNYSRHQKLFYNYYISGNNRSVIFYKDFLFWGNNKNITYFLPNEAMNNHFIPGKVVITQLEVDNKTVEIGQKINNQVILKQGIPYTHGLTLKAANNSFSLMFSNLTYSDDLQKYNYRLSPAQSNWLTINEGEKVSYANLPQGKYVFEVQSIMADGSSGYLTSMDINILPHWYETIWFRLLIIITIGFIIYYLIRRVKKEQARLRHEERLKHELFVANLEREKEKQINRERSNFFTNVSHELRTPLTLILSPLQELLQTERLSQILYDKLSLVYNNATSLSTLVNQLLYVQKIEAGMVQLKLSEVDIYVLVKNVITSFKHIAEIKQTEFILNSGKFPVFINRNKMLHTAIETEELPAHIQPKQIISGFMDTGNFHIKPIRTEILYIFSIITAQTIICAKPHKTIHIFMNTQDCIIGQSVLHGEHPDILFKKGITGKTIKNRE</sequence>
<dbReference type="Gene3D" id="2.130.10.10">
    <property type="entry name" value="YVTN repeat-like/Quinoprotein amine dehydrogenase"/>
    <property type="match status" value="2"/>
</dbReference>
<dbReference type="Pfam" id="PF00512">
    <property type="entry name" value="HisKA"/>
    <property type="match status" value="1"/>
</dbReference>
<keyword evidence="7" id="KW-1185">Reference proteome</keyword>
<name>A0ABR6KM39_9BACT</name>
<dbReference type="Proteomes" id="UP000533637">
    <property type="component" value="Unassembled WGS sequence"/>
</dbReference>
<accession>A0ABR6KM39</accession>
<comment type="caution">
    <text evidence="6">The sequence shown here is derived from an EMBL/GenBank/DDBJ whole genome shotgun (WGS) entry which is preliminary data.</text>
</comment>
<evidence type="ECO:0000256" key="4">
    <source>
        <dbReference type="SAM" id="Phobius"/>
    </source>
</evidence>
<dbReference type="InterPro" id="IPR011047">
    <property type="entry name" value="Quinoprotein_ADH-like_sf"/>
</dbReference>
<gene>
    <name evidence="6" type="ORF">GGQ57_001780</name>
</gene>
<dbReference type="SMART" id="SM00388">
    <property type="entry name" value="HisKA"/>
    <property type="match status" value="1"/>
</dbReference>
<keyword evidence="3" id="KW-0597">Phosphoprotein</keyword>
<evidence type="ECO:0000259" key="5">
    <source>
        <dbReference type="SMART" id="SM00388"/>
    </source>
</evidence>
<dbReference type="Gene3D" id="1.10.287.130">
    <property type="match status" value="1"/>
</dbReference>
<evidence type="ECO:0000313" key="6">
    <source>
        <dbReference type="EMBL" id="MBB4621883.1"/>
    </source>
</evidence>
<evidence type="ECO:0000256" key="1">
    <source>
        <dbReference type="ARBA" id="ARBA00000085"/>
    </source>
</evidence>
<dbReference type="InterPro" id="IPR036097">
    <property type="entry name" value="HisK_dim/P_sf"/>
</dbReference>
<proteinExistence type="predicted"/>
<dbReference type="InterPro" id="IPR011110">
    <property type="entry name" value="Reg_prop"/>
</dbReference>
<evidence type="ECO:0000313" key="7">
    <source>
        <dbReference type="Proteomes" id="UP000533637"/>
    </source>
</evidence>
<dbReference type="SUPFAM" id="SSF47384">
    <property type="entry name" value="Homodimeric domain of signal transducing histidine kinase"/>
    <property type="match status" value="1"/>
</dbReference>
<dbReference type="CDD" id="cd00082">
    <property type="entry name" value="HisKA"/>
    <property type="match status" value="1"/>
</dbReference>
<dbReference type="InterPro" id="IPR013783">
    <property type="entry name" value="Ig-like_fold"/>
</dbReference>
<feature type="domain" description="Signal transduction histidine kinase dimerisation/phosphoacceptor" evidence="5">
    <location>
        <begin position="696"/>
        <end position="762"/>
    </location>
</feature>
<reference evidence="6 7" key="1">
    <citation type="submission" date="2020-08" db="EMBL/GenBank/DDBJ databases">
        <title>Genomic Encyclopedia of Type Strains, Phase IV (KMG-IV): sequencing the most valuable type-strain genomes for metagenomic binning, comparative biology and taxonomic classification.</title>
        <authorList>
            <person name="Goeker M."/>
        </authorList>
    </citation>
    <scope>NUCLEOTIDE SEQUENCE [LARGE SCALE GENOMIC DNA]</scope>
    <source>
        <strain evidence="6 7">DSM 102983</strain>
    </source>
</reference>
<dbReference type="InterPro" id="IPR015943">
    <property type="entry name" value="WD40/YVTN_repeat-like_dom_sf"/>
</dbReference>
<dbReference type="Gene3D" id="2.60.40.10">
    <property type="entry name" value="Immunoglobulins"/>
    <property type="match status" value="1"/>
</dbReference>
<dbReference type="PANTHER" id="PTHR43547">
    <property type="entry name" value="TWO-COMPONENT HISTIDINE KINASE"/>
    <property type="match status" value="1"/>
</dbReference>
<dbReference type="Pfam" id="PF07495">
    <property type="entry name" value="Y_Y_Y"/>
    <property type="match status" value="1"/>
</dbReference>
<comment type="catalytic activity">
    <reaction evidence="1">
        <text>ATP + protein L-histidine = ADP + protein N-phospho-L-histidine.</text>
        <dbReference type="EC" id="2.7.13.3"/>
    </reaction>
</comment>
<evidence type="ECO:0000256" key="2">
    <source>
        <dbReference type="ARBA" id="ARBA00012438"/>
    </source>
</evidence>
<dbReference type="InterPro" id="IPR011123">
    <property type="entry name" value="Y_Y_Y"/>
</dbReference>
<organism evidence="6 7">
    <name type="scientific">Parabacteroides faecis</name>
    <dbReference type="NCBI Taxonomy" id="1217282"/>
    <lineage>
        <taxon>Bacteria</taxon>
        <taxon>Pseudomonadati</taxon>
        <taxon>Bacteroidota</taxon>
        <taxon>Bacteroidia</taxon>
        <taxon>Bacteroidales</taxon>
        <taxon>Tannerellaceae</taxon>
        <taxon>Parabacteroides</taxon>
    </lineage>
</organism>